<evidence type="ECO:0000256" key="3">
    <source>
        <dbReference type="ARBA" id="ARBA00022737"/>
    </source>
</evidence>
<keyword evidence="2 5" id="KW-0732">Signal</keyword>
<evidence type="ECO:0000313" key="6">
    <source>
        <dbReference type="EMBL" id="CAJ0598883.1"/>
    </source>
</evidence>
<keyword evidence="3" id="KW-0677">Repeat</keyword>
<feature type="compositionally biased region" description="Basic and acidic residues" evidence="4">
    <location>
        <begin position="501"/>
        <end position="526"/>
    </location>
</feature>
<feature type="compositionally biased region" description="Acidic residues" evidence="4">
    <location>
        <begin position="580"/>
        <end position="600"/>
    </location>
</feature>
<organism evidence="6 7">
    <name type="scientific">Cylicocyclus nassatus</name>
    <name type="common">Nematode worm</name>
    <dbReference type="NCBI Taxonomy" id="53992"/>
    <lineage>
        <taxon>Eukaryota</taxon>
        <taxon>Metazoa</taxon>
        <taxon>Ecdysozoa</taxon>
        <taxon>Nematoda</taxon>
        <taxon>Chromadorea</taxon>
        <taxon>Rhabditida</taxon>
        <taxon>Rhabditina</taxon>
        <taxon>Rhabditomorpha</taxon>
        <taxon>Strongyloidea</taxon>
        <taxon>Strongylidae</taxon>
        <taxon>Cylicocyclus</taxon>
    </lineage>
</organism>
<feature type="compositionally biased region" description="Polar residues" evidence="4">
    <location>
        <begin position="480"/>
        <end position="489"/>
    </location>
</feature>
<reference evidence="6" key="1">
    <citation type="submission" date="2023-07" db="EMBL/GenBank/DDBJ databases">
        <authorList>
            <consortium name="CYATHOMIX"/>
        </authorList>
    </citation>
    <scope>NUCLEOTIDE SEQUENCE</scope>
    <source>
        <strain evidence="6">N/A</strain>
    </source>
</reference>
<evidence type="ECO:0000256" key="1">
    <source>
        <dbReference type="ARBA" id="ARBA00022614"/>
    </source>
</evidence>
<dbReference type="InterPro" id="IPR032675">
    <property type="entry name" value="LRR_dom_sf"/>
</dbReference>
<feature type="compositionally biased region" description="Acidic residues" evidence="4">
    <location>
        <begin position="612"/>
        <end position="629"/>
    </location>
</feature>
<keyword evidence="1" id="KW-0433">Leucine-rich repeat</keyword>
<sequence>MLFRKEIRMILIYLLFIRSTTANCPSDCRCDVDENTVLCSGPLLLTLPDTIPPGFDVLIIRNTSIRSIPKHAFRRMERLRELHVEHCDHLAFLEKFAFKGLKKLRLISFTNCPRLNEIPKSSFSGIGNEFGVKIHFHRTPVQRVHGGAFRHAHNIRELLISGTDLALSRHAFAAITQLDFLTVSGVTVIEPQLFTNSTRFHIVHFKELNCEIPPRAFEDLAHVHQVLIQRSRISTIATDAFSGMSTVETVELYDNNIETIAARAFASIVNLGRIRIARNNIQTLQTVESLLSEAIQTRVEENTLECGCDLLWMTALEDKRLADVNYCSASGVHRTVRNYLRQTCYRTAPATVAATTERTFAVTNHDRMRALRDSTKRAQVQAQIFELNAISKLVDDSLATFTATVDSLIDTLNEEQEAQSQEYTDKAHANSDSARSLAIDLEAKMYSAHDQMNFEADKTVWEGQIMAKPKLPAIPIPIFSGNSPQSAGETPTLEESDGEDAQMHHDEEHVVGTEEQQQREPKLSTDDEKEELEPENTHMDDSLPDLVEDGDALELVDESSNGEEETRVPPQVDEAREEKEESELLEMEEESEAMVEESVEVEMMREGPPPLVEEEEEFDYEEDDEEGVNLDEVRVRESRLEIQQAEENAENGLLSVFTVADTATIRPSASYRR</sequence>
<dbReference type="SUPFAM" id="SSF52058">
    <property type="entry name" value="L domain-like"/>
    <property type="match status" value="1"/>
</dbReference>
<proteinExistence type="predicted"/>
<dbReference type="PANTHER" id="PTHR24369">
    <property type="entry name" value="ANTIGEN BSP, PUTATIVE-RELATED"/>
    <property type="match status" value="1"/>
</dbReference>
<evidence type="ECO:0000256" key="2">
    <source>
        <dbReference type="ARBA" id="ARBA00022729"/>
    </source>
</evidence>
<dbReference type="Gene3D" id="3.80.10.10">
    <property type="entry name" value="Ribonuclease Inhibitor"/>
    <property type="match status" value="1"/>
</dbReference>
<feature type="chain" id="PRO_5041461640" evidence="5">
    <location>
        <begin position="23"/>
        <end position="673"/>
    </location>
</feature>
<dbReference type="GO" id="GO:0005886">
    <property type="term" value="C:plasma membrane"/>
    <property type="evidence" value="ECO:0007669"/>
    <property type="project" value="TreeGrafter"/>
</dbReference>
<evidence type="ECO:0000313" key="7">
    <source>
        <dbReference type="Proteomes" id="UP001176961"/>
    </source>
</evidence>
<evidence type="ECO:0000256" key="4">
    <source>
        <dbReference type="SAM" id="MobiDB-lite"/>
    </source>
</evidence>
<dbReference type="PANTHER" id="PTHR24369:SF210">
    <property type="entry name" value="CHAOPTIN-RELATED"/>
    <property type="match status" value="1"/>
</dbReference>
<accession>A0AA36GVK2</accession>
<dbReference type="EMBL" id="CATQJL010000223">
    <property type="protein sequence ID" value="CAJ0598883.1"/>
    <property type="molecule type" value="Genomic_DNA"/>
</dbReference>
<keyword evidence="7" id="KW-1185">Reference proteome</keyword>
<dbReference type="AlphaFoldDB" id="A0AA36GVK2"/>
<dbReference type="Pfam" id="PF13306">
    <property type="entry name" value="LRR_5"/>
    <property type="match status" value="1"/>
</dbReference>
<evidence type="ECO:0000256" key="5">
    <source>
        <dbReference type="SAM" id="SignalP"/>
    </source>
</evidence>
<feature type="region of interest" description="Disordered" evidence="4">
    <location>
        <begin position="477"/>
        <end position="632"/>
    </location>
</feature>
<comment type="caution">
    <text evidence="6">The sequence shown here is derived from an EMBL/GenBank/DDBJ whole genome shotgun (WGS) entry which is preliminary data.</text>
</comment>
<dbReference type="InterPro" id="IPR026906">
    <property type="entry name" value="LRR_5"/>
</dbReference>
<protein>
    <submittedName>
        <fullName evidence="6">Uncharacterized protein</fullName>
    </submittedName>
</protein>
<feature type="signal peptide" evidence="5">
    <location>
        <begin position="1"/>
        <end position="22"/>
    </location>
</feature>
<feature type="compositionally biased region" description="Acidic residues" evidence="4">
    <location>
        <begin position="542"/>
        <end position="563"/>
    </location>
</feature>
<name>A0AA36GVK2_CYLNA</name>
<dbReference type="InterPro" id="IPR050541">
    <property type="entry name" value="LRR_TM_domain-containing"/>
</dbReference>
<gene>
    <name evidence="6" type="ORF">CYNAS_LOCUS10866</name>
</gene>
<dbReference type="Proteomes" id="UP001176961">
    <property type="component" value="Unassembled WGS sequence"/>
</dbReference>